<dbReference type="EMBL" id="LHZF01000167">
    <property type="protein sequence ID" value="KXV15183.1"/>
    <property type="molecule type" value="Genomic_DNA"/>
</dbReference>
<evidence type="ECO:0000313" key="1">
    <source>
        <dbReference type="EMBL" id="KXV15183.1"/>
    </source>
</evidence>
<dbReference type="AlphaFoldDB" id="A0A149RM39"/>
<organism evidence="1 2">
    <name type="scientific">Acetobacter malorum</name>
    <dbReference type="NCBI Taxonomy" id="178901"/>
    <lineage>
        <taxon>Bacteria</taxon>
        <taxon>Pseudomonadati</taxon>
        <taxon>Pseudomonadota</taxon>
        <taxon>Alphaproteobacteria</taxon>
        <taxon>Acetobacterales</taxon>
        <taxon>Acetobacteraceae</taxon>
        <taxon>Acetobacter</taxon>
    </lineage>
</organism>
<sequence length="94" mass="10353">MKPGQSEFQVIVESLRMISETQELHGKMLVALVHVLDGPGTGESELVTVLKDISVALKYQCQSVEALNDRLTNLPAQMVHTLEAELPRILDEGL</sequence>
<protein>
    <submittedName>
        <fullName evidence="1">Uncharacterized protein</fullName>
    </submittedName>
</protein>
<dbReference type="Proteomes" id="UP000075526">
    <property type="component" value="Unassembled WGS sequence"/>
</dbReference>
<evidence type="ECO:0000313" key="2">
    <source>
        <dbReference type="Proteomes" id="UP000075526"/>
    </source>
</evidence>
<proteinExistence type="predicted"/>
<dbReference type="PATRIC" id="fig|178901.13.peg.2765"/>
<dbReference type="RefSeq" id="WP_061508417.1">
    <property type="nucleotide sequence ID" value="NZ_LHZF01000167.1"/>
</dbReference>
<comment type="caution">
    <text evidence="1">The sequence shown here is derived from an EMBL/GenBank/DDBJ whole genome shotgun (WGS) entry which is preliminary data.</text>
</comment>
<gene>
    <name evidence="1" type="ORF">AD933_09375</name>
</gene>
<accession>A0A149RM39</accession>
<name>A0A149RM39_9PROT</name>
<reference evidence="1 2" key="1">
    <citation type="submission" date="2015-06" db="EMBL/GenBank/DDBJ databases">
        <title>Improved classification and identification of acetic acid bacteria using matrix-assisted laser desorption/ionization time-of-flight mass spectrometry; Gluconobacter nephelii and Gluconobacter uchimurae are later heterotypic synonyms of Gluconobacter japonicus and Gluconobacter oxydans, respectively.</title>
        <authorList>
            <person name="Li L."/>
            <person name="Cleenwerck I."/>
            <person name="De Vuyst L."/>
            <person name="Vandamme P."/>
        </authorList>
    </citation>
    <scope>NUCLEOTIDE SEQUENCE [LARGE SCALE GENOMIC DNA]</scope>
    <source>
        <strain evidence="1 2">LMG 1552</strain>
    </source>
</reference>